<sequence length="69" mass="8073">MAEVNESWTKASAMELYQARNTSAAKVTGWRGRNMLCLGDDCGIDPDGDYYYHPCRRYNIMYYPSFDFR</sequence>
<organism evidence="1 2">
    <name type="scientific">Acetobacter nitrogenifigens DSM 23921 = NBRC 105050</name>
    <dbReference type="NCBI Taxonomy" id="1120919"/>
    <lineage>
        <taxon>Bacteria</taxon>
        <taxon>Pseudomonadati</taxon>
        <taxon>Pseudomonadota</taxon>
        <taxon>Alphaproteobacteria</taxon>
        <taxon>Acetobacterales</taxon>
        <taxon>Acetobacteraceae</taxon>
        <taxon>Acetobacter</taxon>
    </lineage>
</organism>
<gene>
    <name evidence="1" type="ORF">ANI02nite_34240</name>
</gene>
<comment type="caution">
    <text evidence="1">The sequence shown here is derived from an EMBL/GenBank/DDBJ whole genome shotgun (WGS) entry which is preliminary data.</text>
</comment>
<dbReference type="Proteomes" id="UP000321635">
    <property type="component" value="Unassembled WGS sequence"/>
</dbReference>
<evidence type="ECO:0000313" key="2">
    <source>
        <dbReference type="Proteomes" id="UP000321635"/>
    </source>
</evidence>
<accession>A0A511XF11</accession>
<dbReference type="EMBL" id="BJYF01000043">
    <property type="protein sequence ID" value="GEN61540.1"/>
    <property type="molecule type" value="Genomic_DNA"/>
</dbReference>
<protein>
    <submittedName>
        <fullName evidence="1">Uncharacterized protein</fullName>
    </submittedName>
</protein>
<evidence type="ECO:0000313" key="1">
    <source>
        <dbReference type="EMBL" id="GEN61540.1"/>
    </source>
</evidence>
<proteinExistence type="predicted"/>
<reference evidence="1 2" key="1">
    <citation type="submission" date="2019-07" db="EMBL/GenBank/DDBJ databases">
        <title>Whole genome shotgun sequence of Acetobacter nitrogenifigens NBRC 105050.</title>
        <authorList>
            <person name="Hosoyama A."/>
            <person name="Uohara A."/>
            <person name="Ohji S."/>
            <person name="Ichikawa N."/>
        </authorList>
    </citation>
    <scope>NUCLEOTIDE SEQUENCE [LARGE SCALE GENOMIC DNA]</scope>
    <source>
        <strain evidence="1 2">NBRC 105050</strain>
    </source>
</reference>
<keyword evidence="2" id="KW-1185">Reference proteome</keyword>
<name>A0A511XF11_9PROT</name>
<dbReference type="AlphaFoldDB" id="A0A511XF11"/>